<dbReference type="Gene3D" id="3.40.718.10">
    <property type="entry name" value="Isopropylmalate Dehydrogenase"/>
    <property type="match status" value="1"/>
</dbReference>
<reference evidence="20 21" key="1">
    <citation type="submission" date="2020-08" db="EMBL/GenBank/DDBJ databases">
        <title>Genomic Encyclopedia of Type Strains, Phase IV (KMG-IV): sequencing the most valuable type-strain genomes for metagenomic binning, comparative biology and taxonomic classification.</title>
        <authorList>
            <person name="Goeker M."/>
        </authorList>
    </citation>
    <scope>NUCLEOTIDE SEQUENCE [LARGE SCALE GENOMIC DNA]</scope>
    <source>
        <strain evidence="20 21">DSM 19979</strain>
    </source>
</reference>
<evidence type="ECO:0000256" key="1">
    <source>
        <dbReference type="ARBA" id="ARBA00000624"/>
    </source>
</evidence>
<keyword evidence="12" id="KW-0460">Magnesium</keyword>
<comment type="caution">
    <text evidence="20">The sequence shown here is derived from an EMBL/GenBank/DDBJ whole genome shotgun (WGS) entry which is preliminary data.</text>
</comment>
<keyword evidence="9" id="KW-0432">Leucine biosynthesis</keyword>
<dbReference type="RefSeq" id="WP_184383182.1">
    <property type="nucleotide sequence ID" value="NZ_JACIDJ010000002.1"/>
</dbReference>
<comment type="similarity">
    <text evidence="5">Belongs to the isocitrate and isopropylmalate dehydrogenases family. LeuB type 1 subfamily.</text>
</comment>
<dbReference type="GO" id="GO:0009098">
    <property type="term" value="P:L-leucine biosynthetic process"/>
    <property type="evidence" value="ECO:0007669"/>
    <property type="project" value="UniProtKB-KW"/>
</dbReference>
<dbReference type="Proteomes" id="UP000553193">
    <property type="component" value="Unassembled WGS sequence"/>
</dbReference>
<comment type="subunit">
    <text evidence="6">Homodimer.</text>
</comment>
<dbReference type="InterPro" id="IPR004429">
    <property type="entry name" value="Isopropylmalate_DH"/>
</dbReference>
<dbReference type="AlphaFoldDB" id="A0A840AAG0"/>
<comment type="catalytic activity">
    <reaction evidence="1">
        <text>(2R,3S)-3-isopropylmalate + NAD(+) = 4-methyl-2-oxopentanoate + CO2 + NADH</text>
        <dbReference type="Rhea" id="RHEA:32271"/>
        <dbReference type="ChEBI" id="CHEBI:16526"/>
        <dbReference type="ChEBI" id="CHEBI:17865"/>
        <dbReference type="ChEBI" id="CHEBI:35121"/>
        <dbReference type="ChEBI" id="CHEBI:57540"/>
        <dbReference type="ChEBI" id="CHEBI:57945"/>
        <dbReference type="EC" id="1.1.1.85"/>
    </reaction>
</comment>
<dbReference type="EC" id="1.1.1.85" evidence="7"/>
<dbReference type="GO" id="GO:0005829">
    <property type="term" value="C:cytosol"/>
    <property type="evidence" value="ECO:0007669"/>
    <property type="project" value="TreeGrafter"/>
</dbReference>
<name>A0A840AAG0_9PROT</name>
<keyword evidence="10" id="KW-0028">Amino-acid biosynthesis</keyword>
<gene>
    <name evidence="20" type="ORF">GGQ83_001524</name>
</gene>
<keyword evidence="11" id="KW-0479">Metal-binding</keyword>
<evidence type="ECO:0000313" key="20">
    <source>
        <dbReference type="EMBL" id="MBB3898087.1"/>
    </source>
</evidence>
<keyword evidence="13 20" id="KW-0560">Oxidoreductase</keyword>
<keyword evidence="14" id="KW-0520">NAD</keyword>
<evidence type="ECO:0000256" key="17">
    <source>
        <dbReference type="ARBA" id="ARBA00030010"/>
    </source>
</evidence>
<protein>
    <recommendedName>
        <fullName evidence="8">3-isopropylmalate dehydrogenase</fullName>
        <ecNumber evidence="7">1.1.1.85</ecNumber>
    </recommendedName>
    <alternativeName>
        <fullName evidence="18">3-IPM-DH</fullName>
    </alternativeName>
    <alternativeName>
        <fullName evidence="17">Beta-IPM dehydrogenase</fullName>
    </alternativeName>
</protein>
<dbReference type="InterPro" id="IPR019818">
    <property type="entry name" value="IsoCit/isopropylmalate_DH_CS"/>
</dbReference>
<dbReference type="InterPro" id="IPR024084">
    <property type="entry name" value="IsoPropMal-DH-like_dom"/>
</dbReference>
<dbReference type="PANTHER" id="PTHR42979:SF1">
    <property type="entry name" value="3-ISOPROPYLMALATE DEHYDROGENASE"/>
    <property type="match status" value="1"/>
</dbReference>
<dbReference type="FunFam" id="3.40.718.10:FF:000006">
    <property type="entry name" value="3-isopropylmalate dehydrogenase"/>
    <property type="match status" value="1"/>
</dbReference>
<evidence type="ECO:0000256" key="4">
    <source>
        <dbReference type="ARBA" id="ARBA00004762"/>
    </source>
</evidence>
<evidence type="ECO:0000256" key="12">
    <source>
        <dbReference type="ARBA" id="ARBA00022842"/>
    </source>
</evidence>
<dbReference type="SMART" id="SM01329">
    <property type="entry name" value="Iso_dh"/>
    <property type="match status" value="1"/>
</dbReference>
<evidence type="ECO:0000256" key="9">
    <source>
        <dbReference type="ARBA" id="ARBA00022430"/>
    </source>
</evidence>
<dbReference type="GO" id="GO:0051287">
    <property type="term" value="F:NAD binding"/>
    <property type="evidence" value="ECO:0007669"/>
    <property type="project" value="InterPro"/>
</dbReference>
<keyword evidence="16" id="KW-0100">Branched-chain amino acid biosynthesis</keyword>
<evidence type="ECO:0000256" key="13">
    <source>
        <dbReference type="ARBA" id="ARBA00023002"/>
    </source>
</evidence>
<feature type="domain" description="Isopropylmalate dehydrogenase-like" evidence="19">
    <location>
        <begin position="7"/>
        <end position="355"/>
    </location>
</feature>
<dbReference type="PROSITE" id="PS00470">
    <property type="entry name" value="IDH_IMDH"/>
    <property type="match status" value="1"/>
</dbReference>
<accession>A0A840AAG0</accession>
<dbReference type="GO" id="GO:0000287">
    <property type="term" value="F:magnesium ion binding"/>
    <property type="evidence" value="ECO:0007669"/>
    <property type="project" value="InterPro"/>
</dbReference>
<evidence type="ECO:0000256" key="7">
    <source>
        <dbReference type="ARBA" id="ARBA00013101"/>
    </source>
</evidence>
<evidence type="ECO:0000256" key="8">
    <source>
        <dbReference type="ARBA" id="ARBA00019276"/>
    </source>
</evidence>
<evidence type="ECO:0000256" key="16">
    <source>
        <dbReference type="ARBA" id="ARBA00023304"/>
    </source>
</evidence>
<keyword evidence="21" id="KW-1185">Reference proteome</keyword>
<dbReference type="SUPFAM" id="SSF53659">
    <property type="entry name" value="Isocitrate/Isopropylmalate dehydrogenase-like"/>
    <property type="match status" value="1"/>
</dbReference>
<dbReference type="Pfam" id="PF00180">
    <property type="entry name" value="Iso_dh"/>
    <property type="match status" value="1"/>
</dbReference>
<comment type="cofactor">
    <cofactor evidence="2">
        <name>Mn(2+)</name>
        <dbReference type="ChEBI" id="CHEBI:29035"/>
    </cofactor>
</comment>
<evidence type="ECO:0000256" key="11">
    <source>
        <dbReference type="ARBA" id="ARBA00022723"/>
    </source>
</evidence>
<organism evidence="20 21">
    <name type="scientific">Roseococcus suduntuyensis</name>
    <dbReference type="NCBI Taxonomy" id="455361"/>
    <lineage>
        <taxon>Bacteria</taxon>
        <taxon>Pseudomonadati</taxon>
        <taxon>Pseudomonadota</taxon>
        <taxon>Alphaproteobacteria</taxon>
        <taxon>Acetobacterales</taxon>
        <taxon>Roseomonadaceae</taxon>
        <taxon>Roseococcus</taxon>
    </lineage>
</organism>
<evidence type="ECO:0000256" key="10">
    <source>
        <dbReference type="ARBA" id="ARBA00022605"/>
    </source>
</evidence>
<evidence type="ECO:0000256" key="5">
    <source>
        <dbReference type="ARBA" id="ARBA00008319"/>
    </source>
</evidence>
<dbReference type="GO" id="GO:0003862">
    <property type="term" value="F:3-isopropylmalate dehydrogenase activity"/>
    <property type="evidence" value="ECO:0007669"/>
    <property type="project" value="UniProtKB-EC"/>
</dbReference>
<comment type="cofactor">
    <cofactor evidence="3">
        <name>Mg(2+)</name>
        <dbReference type="ChEBI" id="CHEBI:18420"/>
    </cofactor>
</comment>
<evidence type="ECO:0000256" key="6">
    <source>
        <dbReference type="ARBA" id="ARBA00011738"/>
    </source>
</evidence>
<evidence type="ECO:0000313" key="21">
    <source>
        <dbReference type="Proteomes" id="UP000553193"/>
    </source>
</evidence>
<evidence type="ECO:0000256" key="2">
    <source>
        <dbReference type="ARBA" id="ARBA00001936"/>
    </source>
</evidence>
<evidence type="ECO:0000259" key="19">
    <source>
        <dbReference type="SMART" id="SM01329"/>
    </source>
</evidence>
<evidence type="ECO:0000256" key="14">
    <source>
        <dbReference type="ARBA" id="ARBA00023027"/>
    </source>
</evidence>
<proteinExistence type="inferred from homology"/>
<evidence type="ECO:0000256" key="3">
    <source>
        <dbReference type="ARBA" id="ARBA00001946"/>
    </source>
</evidence>
<keyword evidence="15" id="KW-0464">Manganese</keyword>
<sequence>MLANSYDIAVLPGDGIGVEVMDATLDLLRVVDQRYGVGLSFSVQRAGAFAYKETGTDLSDETFERTARADAILLGAMGWPGIRHADGTELSPQITLRQRLNLYGGVRPIRAIPGVPLPLSDPRAAKIDFVILRESTEGLFFSKDQGMVSSDWAEETLRLTRPTTERLARMAFRLADHRAGQSGRPGRVTLVDKANVFRAFAWMRTVFAKVAESYPHVGHDAHYVDAMALDLVRRPWDFDVLPMENMFGDILSDLGAGLIGGMGFAPSADLGDTHGLFQPSHGTAPDIAGKGIANPTACFLSAAMMLEWLSVRGGGQRLADAALGIRAAVDAAFMDGLRTADVGGSAGTVQVTRAVITALRSAP</sequence>
<comment type="pathway">
    <text evidence="4">Amino-acid biosynthesis; L-leucine biosynthesis; L-leucine from 3-methyl-2-oxobutanoate: step 3/4.</text>
</comment>
<dbReference type="PANTHER" id="PTHR42979">
    <property type="entry name" value="3-ISOPROPYLMALATE DEHYDROGENASE"/>
    <property type="match status" value="1"/>
</dbReference>
<evidence type="ECO:0000256" key="18">
    <source>
        <dbReference type="ARBA" id="ARBA00033138"/>
    </source>
</evidence>
<evidence type="ECO:0000256" key="15">
    <source>
        <dbReference type="ARBA" id="ARBA00023211"/>
    </source>
</evidence>
<dbReference type="EMBL" id="JACIDJ010000002">
    <property type="protein sequence ID" value="MBB3898087.1"/>
    <property type="molecule type" value="Genomic_DNA"/>
</dbReference>